<reference evidence="5 6" key="1">
    <citation type="submission" date="2019-02" db="EMBL/GenBank/DDBJ databases">
        <title>Deep-cultivation of Planctomycetes and their phenomic and genomic characterization uncovers novel biology.</title>
        <authorList>
            <person name="Wiegand S."/>
            <person name="Jogler M."/>
            <person name="Boedeker C."/>
            <person name="Pinto D."/>
            <person name="Vollmers J."/>
            <person name="Rivas-Marin E."/>
            <person name="Kohn T."/>
            <person name="Peeters S.H."/>
            <person name="Heuer A."/>
            <person name="Rast P."/>
            <person name="Oberbeckmann S."/>
            <person name="Bunk B."/>
            <person name="Jeske O."/>
            <person name="Meyerdierks A."/>
            <person name="Storesund J.E."/>
            <person name="Kallscheuer N."/>
            <person name="Luecker S."/>
            <person name="Lage O.M."/>
            <person name="Pohl T."/>
            <person name="Merkel B.J."/>
            <person name="Hornburger P."/>
            <person name="Mueller R.-W."/>
            <person name="Bruemmer F."/>
            <person name="Labrenz M."/>
            <person name="Spormann A.M."/>
            <person name="Op den Camp H."/>
            <person name="Overmann J."/>
            <person name="Amann R."/>
            <person name="Jetten M.S.M."/>
            <person name="Mascher T."/>
            <person name="Medema M.H."/>
            <person name="Devos D.P."/>
            <person name="Kaster A.-K."/>
            <person name="Ovreas L."/>
            <person name="Rohde M."/>
            <person name="Galperin M.Y."/>
            <person name="Jogler C."/>
        </authorList>
    </citation>
    <scope>NUCLEOTIDE SEQUENCE [LARGE SCALE GENOMIC DNA]</scope>
    <source>
        <strain evidence="5 6">Pan241w</strain>
    </source>
</reference>
<dbReference type="GO" id="GO:1901052">
    <property type="term" value="P:sarcosine metabolic process"/>
    <property type="evidence" value="ECO:0007669"/>
    <property type="project" value="TreeGrafter"/>
</dbReference>
<dbReference type="PANTHER" id="PTHR16458">
    <property type="entry name" value="GLYCINE N-METHYLTRANSFERASE"/>
    <property type="match status" value="1"/>
</dbReference>
<evidence type="ECO:0000256" key="2">
    <source>
        <dbReference type="ARBA" id="ARBA00022679"/>
    </source>
</evidence>
<evidence type="ECO:0000256" key="1">
    <source>
        <dbReference type="ARBA" id="ARBA00022603"/>
    </source>
</evidence>
<protein>
    <submittedName>
        <fullName evidence="5">Glycine/sarcosine N-methyltransferase</fullName>
        <ecNumber evidence="5">2.1.1.156</ecNumber>
    </submittedName>
</protein>
<dbReference type="GO" id="GO:0042802">
    <property type="term" value="F:identical protein binding"/>
    <property type="evidence" value="ECO:0007669"/>
    <property type="project" value="TreeGrafter"/>
</dbReference>
<dbReference type="KEGG" id="gaz:Pan241w_35790"/>
<evidence type="ECO:0000313" key="6">
    <source>
        <dbReference type="Proteomes" id="UP000317171"/>
    </source>
</evidence>
<dbReference type="GO" id="GO:0006730">
    <property type="term" value="P:one-carbon metabolic process"/>
    <property type="evidence" value="ECO:0007669"/>
    <property type="project" value="TreeGrafter"/>
</dbReference>
<dbReference type="SUPFAM" id="SSF53335">
    <property type="entry name" value="S-adenosyl-L-methionine-dependent methyltransferases"/>
    <property type="match status" value="1"/>
</dbReference>
<dbReference type="GO" id="GO:1904047">
    <property type="term" value="F:S-adenosyl-L-methionine binding"/>
    <property type="evidence" value="ECO:0007669"/>
    <property type="project" value="TreeGrafter"/>
</dbReference>
<evidence type="ECO:0000313" key="5">
    <source>
        <dbReference type="EMBL" id="QDT43478.1"/>
    </source>
</evidence>
<keyword evidence="6" id="KW-1185">Reference proteome</keyword>
<dbReference type="AlphaFoldDB" id="A0A517RHY0"/>
<keyword evidence="2 5" id="KW-0808">Transferase</keyword>
<dbReference type="GO" id="GO:0046500">
    <property type="term" value="P:S-adenosylmethionine metabolic process"/>
    <property type="evidence" value="ECO:0007669"/>
    <property type="project" value="TreeGrafter"/>
</dbReference>
<feature type="domain" description="Methyltransferase" evidence="4">
    <location>
        <begin position="62"/>
        <end position="160"/>
    </location>
</feature>
<dbReference type="GO" id="GO:0006111">
    <property type="term" value="P:regulation of gluconeogenesis"/>
    <property type="evidence" value="ECO:0007669"/>
    <property type="project" value="TreeGrafter"/>
</dbReference>
<evidence type="ECO:0000256" key="3">
    <source>
        <dbReference type="ARBA" id="ARBA00022691"/>
    </source>
</evidence>
<evidence type="ECO:0000259" key="4">
    <source>
        <dbReference type="Pfam" id="PF13649"/>
    </source>
</evidence>
<name>A0A517RHY0_9PLAN</name>
<dbReference type="GO" id="GO:0046498">
    <property type="term" value="P:S-adenosylhomocysteine metabolic process"/>
    <property type="evidence" value="ECO:0007669"/>
    <property type="project" value="TreeGrafter"/>
</dbReference>
<dbReference type="OrthoDB" id="9791837at2"/>
<organism evidence="5 6">
    <name type="scientific">Gimesia alba</name>
    <dbReference type="NCBI Taxonomy" id="2527973"/>
    <lineage>
        <taxon>Bacteria</taxon>
        <taxon>Pseudomonadati</taxon>
        <taxon>Planctomycetota</taxon>
        <taxon>Planctomycetia</taxon>
        <taxon>Planctomycetales</taxon>
        <taxon>Planctomycetaceae</taxon>
        <taxon>Gimesia</taxon>
    </lineage>
</organism>
<dbReference type="InterPro" id="IPR041698">
    <property type="entry name" value="Methyltransf_25"/>
</dbReference>
<dbReference type="GO" id="GO:0017174">
    <property type="term" value="F:glycine N-methyltransferase activity"/>
    <property type="evidence" value="ECO:0007669"/>
    <property type="project" value="InterPro"/>
</dbReference>
<accession>A0A517RHY0</accession>
<dbReference type="CDD" id="cd02440">
    <property type="entry name" value="AdoMet_MTases"/>
    <property type="match status" value="1"/>
</dbReference>
<sequence length="270" mass="31293">MTNSYKHDNTFSTDENTTMPWTGSIDQNLALRWSEFVGCDARMRVEEDFLRSLLNKHESPEILDAAMGVGCEVIWFVLHGYKVIGNEISSILQKIAYENGRRHKVEFEMCAVDWRHLDDYFPENNFDLIFLTGNSFSLLKDEVDRIVAAKSLYRICKKRGVIVVDERNFSYIRDSREEILGGNFRYSGRVGYCGKSIEGRPIQIEEDCVTFGYYDTATKKQIGTLDMYPFQDGELERMFLNAGFVDSIRLSDLEKKFNPEADFFTYVLTK</sequence>
<dbReference type="PANTHER" id="PTHR16458:SF2">
    <property type="entry name" value="GLYCINE N-METHYLTRANSFERASE"/>
    <property type="match status" value="1"/>
</dbReference>
<dbReference type="GO" id="GO:0051289">
    <property type="term" value="P:protein homotetramerization"/>
    <property type="evidence" value="ECO:0007669"/>
    <property type="project" value="TreeGrafter"/>
</dbReference>
<dbReference type="EMBL" id="CP036269">
    <property type="protein sequence ID" value="QDT43478.1"/>
    <property type="molecule type" value="Genomic_DNA"/>
</dbReference>
<dbReference type="GO" id="GO:0032259">
    <property type="term" value="P:methylation"/>
    <property type="evidence" value="ECO:0007669"/>
    <property type="project" value="UniProtKB-KW"/>
</dbReference>
<dbReference type="Gene3D" id="3.40.50.150">
    <property type="entry name" value="Vaccinia Virus protein VP39"/>
    <property type="match status" value="1"/>
</dbReference>
<dbReference type="InterPro" id="IPR014369">
    <property type="entry name" value="Gly/Sar_N_MeTrfase"/>
</dbReference>
<dbReference type="Pfam" id="PF13649">
    <property type="entry name" value="Methyltransf_25"/>
    <property type="match status" value="1"/>
</dbReference>
<dbReference type="InterPro" id="IPR029063">
    <property type="entry name" value="SAM-dependent_MTases_sf"/>
</dbReference>
<keyword evidence="1 5" id="KW-0489">Methyltransferase</keyword>
<gene>
    <name evidence="5" type="primary">bsmA</name>
    <name evidence="5" type="ORF">Pan241w_35790</name>
</gene>
<dbReference type="Proteomes" id="UP000317171">
    <property type="component" value="Chromosome"/>
</dbReference>
<keyword evidence="3" id="KW-0949">S-adenosyl-L-methionine</keyword>
<proteinExistence type="predicted"/>
<dbReference type="EC" id="2.1.1.156" evidence="5"/>
<dbReference type="RefSeq" id="WP_145218194.1">
    <property type="nucleotide sequence ID" value="NZ_CP036269.1"/>
</dbReference>
<dbReference type="GO" id="GO:0016594">
    <property type="term" value="F:glycine binding"/>
    <property type="evidence" value="ECO:0007669"/>
    <property type="project" value="TreeGrafter"/>
</dbReference>
<dbReference type="GO" id="GO:0005829">
    <property type="term" value="C:cytosol"/>
    <property type="evidence" value="ECO:0007669"/>
    <property type="project" value="TreeGrafter"/>
</dbReference>
<dbReference type="Gene3D" id="3.30.46.10">
    <property type="entry name" value="Glycine N-methyltransferase, chain A, domain 1"/>
    <property type="match status" value="1"/>
</dbReference>